<keyword evidence="5" id="KW-1185">Reference proteome</keyword>
<dbReference type="eggNOG" id="ENOG502S7UF">
    <property type="taxonomic scope" value="Eukaryota"/>
</dbReference>
<organism evidence="4 5">
    <name type="scientific">Mixia osmundae (strain CBS 9802 / IAM 14324 / JCM 22182 / KY 12970)</name>
    <dbReference type="NCBI Taxonomy" id="764103"/>
    <lineage>
        <taxon>Eukaryota</taxon>
        <taxon>Fungi</taxon>
        <taxon>Dikarya</taxon>
        <taxon>Basidiomycota</taxon>
        <taxon>Pucciniomycotina</taxon>
        <taxon>Mixiomycetes</taxon>
        <taxon>Mixiales</taxon>
        <taxon>Mixiaceae</taxon>
        <taxon>Mixia</taxon>
    </lineage>
</organism>
<dbReference type="OMA" id="YEANSLN"/>
<dbReference type="InterPro" id="IPR007763">
    <property type="entry name" value="NDUFA12"/>
</dbReference>
<proteinExistence type="inferred from homology"/>
<dbReference type="Pfam" id="PF05071">
    <property type="entry name" value="NDUFA12"/>
    <property type="match status" value="1"/>
</dbReference>
<dbReference type="InterPro" id="IPR052618">
    <property type="entry name" value="ComplexI_NDUFA12"/>
</dbReference>
<dbReference type="InParanoid" id="G7E962"/>
<dbReference type="HOGENOM" id="CLU_1256316_0_0_1"/>
<dbReference type="RefSeq" id="XP_014568427.1">
    <property type="nucleotide sequence ID" value="XM_014712941.1"/>
</dbReference>
<dbReference type="Proteomes" id="UP000009131">
    <property type="component" value="Unassembled WGS sequence"/>
</dbReference>
<protein>
    <recommendedName>
        <fullName evidence="6">NADH dehydrogenase [ubiquinone] 1 alpha subcomplex subunit</fullName>
    </recommendedName>
</protein>
<comment type="caution">
    <text evidence="4">The sequence shown here is derived from an EMBL/GenBank/DDBJ whole genome shotgun (WGS) entry which is preliminary data.</text>
</comment>
<dbReference type="GO" id="GO:0045271">
    <property type="term" value="C:respiratory chain complex I"/>
    <property type="evidence" value="ECO:0007669"/>
    <property type="project" value="InterPro"/>
</dbReference>
<dbReference type="PANTHER" id="PTHR32470">
    <property type="entry name" value="ADH DEHYDROGENASE [UBIQUINONE] 1 ALPHA SUBCOMPLEX ASSEMBLY FACTOR 2"/>
    <property type="match status" value="1"/>
</dbReference>
<dbReference type="AlphaFoldDB" id="G7E962"/>
<feature type="compositionally biased region" description="Polar residues" evidence="3">
    <location>
        <begin position="114"/>
        <end position="133"/>
    </location>
</feature>
<feature type="region of interest" description="Disordered" evidence="3">
    <location>
        <begin position="150"/>
        <end position="220"/>
    </location>
</feature>
<name>G7E962_MIXOS</name>
<dbReference type="STRING" id="764103.G7E962"/>
<dbReference type="EMBL" id="BABT02000220">
    <property type="protein sequence ID" value="GAA99181.1"/>
    <property type="molecule type" value="Genomic_DNA"/>
</dbReference>
<sequence>MFRGLARLFRIGQWRHYVGTDLQGNCYFEIPYGLEYRKSRRTVKYAVDKEWSDYQPNDMPPQWSAWLRRTRTDAPTMQELQGEAQRVARLQQNVARLRIAYADEKRRIAEDNTRLLSQDQRLPAPTSQDTLNRAKQPEVAQAASAQIDALPAQPDFIPQGRDGRTGYPGQLLPREPTESELEFERKREAMARSPLVGLKPGTEADPGWKVHDWTPASRRR</sequence>
<feature type="region of interest" description="Disordered" evidence="3">
    <location>
        <begin position="112"/>
        <end position="137"/>
    </location>
</feature>
<dbReference type="GO" id="GO:0032981">
    <property type="term" value="P:mitochondrial respiratory chain complex I assembly"/>
    <property type="evidence" value="ECO:0007669"/>
    <property type="project" value="TreeGrafter"/>
</dbReference>
<evidence type="ECO:0000256" key="1">
    <source>
        <dbReference type="ARBA" id="ARBA00007355"/>
    </source>
</evidence>
<evidence type="ECO:0000256" key="2">
    <source>
        <dbReference type="SAM" id="Coils"/>
    </source>
</evidence>
<evidence type="ECO:0000313" key="5">
    <source>
        <dbReference type="Proteomes" id="UP000009131"/>
    </source>
</evidence>
<dbReference type="OrthoDB" id="10255576at2759"/>
<evidence type="ECO:0000256" key="3">
    <source>
        <dbReference type="SAM" id="MobiDB-lite"/>
    </source>
</evidence>
<evidence type="ECO:0008006" key="6">
    <source>
        <dbReference type="Google" id="ProtNLM"/>
    </source>
</evidence>
<accession>G7E962</accession>
<reference evidence="4 5" key="2">
    <citation type="journal article" date="2012" name="Open Biol.">
        <title>Characteristics of nucleosomes and linker DNA regions on the genome of the basidiomycete Mixia osmundae revealed by mono- and dinucleosome mapping.</title>
        <authorList>
            <person name="Nishida H."/>
            <person name="Kondo S."/>
            <person name="Matsumoto T."/>
            <person name="Suzuki Y."/>
            <person name="Yoshikawa H."/>
            <person name="Taylor T.D."/>
            <person name="Sugiyama J."/>
        </authorList>
    </citation>
    <scope>NUCLEOTIDE SEQUENCE [LARGE SCALE GENOMIC DNA]</scope>
    <source>
        <strain evidence="5">CBS 9802 / IAM 14324 / JCM 22182 / KY 12970</strain>
    </source>
</reference>
<comment type="similarity">
    <text evidence="1">Belongs to the complex I NDUFA12 subunit family.</text>
</comment>
<evidence type="ECO:0000313" key="4">
    <source>
        <dbReference type="EMBL" id="GAA99181.1"/>
    </source>
</evidence>
<dbReference type="PANTHER" id="PTHR32470:SF2">
    <property type="entry name" value="NADH DEHYDROGENASE [UBIQUINONE] 1 ALPHA SUBCOMPLEX ASSEMBLY FACTOR 2"/>
    <property type="match status" value="1"/>
</dbReference>
<keyword evidence="2" id="KW-0175">Coiled coil</keyword>
<dbReference type="GO" id="GO:0005739">
    <property type="term" value="C:mitochondrion"/>
    <property type="evidence" value="ECO:0007669"/>
    <property type="project" value="TreeGrafter"/>
</dbReference>
<gene>
    <name evidence="4" type="primary">Mo05873</name>
    <name evidence="4" type="ORF">E5Q_05873</name>
</gene>
<reference evidence="4 5" key="1">
    <citation type="journal article" date="2011" name="J. Gen. Appl. Microbiol.">
        <title>Draft genome sequencing of the enigmatic basidiomycete Mixia osmundae.</title>
        <authorList>
            <person name="Nishida H."/>
            <person name="Nagatsuka Y."/>
            <person name="Sugiyama J."/>
        </authorList>
    </citation>
    <scope>NUCLEOTIDE SEQUENCE [LARGE SCALE GENOMIC DNA]</scope>
    <source>
        <strain evidence="5">CBS 9802 / IAM 14324 / JCM 22182 / KY 12970</strain>
    </source>
</reference>
<feature type="coiled-coil region" evidence="2">
    <location>
        <begin position="80"/>
        <end position="107"/>
    </location>
</feature>